<accession>A0A1G5S4A4</accession>
<name>A0A1G5S4A4_PSEXY</name>
<dbReference type="EMBL" id="FMWK01000018">
    <property type="protein sequence ID" value="SCZ81146.1"/>
    <property type="molecule type" value="Genomic_DNA"/>
</dbReference>
<evidence type="ECO:0000313" key="2">
    <source>
        <dbReference type="Proteomes" id="UP000199428"/>
    </source>
</evidence>
<organism evidence="1 2">
    <name type="scientific">Pseudobutyrivibrio xylanivorans</name>
    <dbReference type="NCBI Taxonomy" id="185007"/>
    <lineage>
        <taxon>Bacteria</taxon>
        <taxon>Bacillati</taxon>
        <taxon>Bacillota</taxon>
        <taxon>Clostridia</taxon>
        <taxon>Lachnospirales</taxon>
        <taxon>Lachnospiraceae</taxon>
        <taxon>Pseudobutyrivibrio</taxon>
    </lineage>
</organism>
<proteinExistence type="predicted"/>
<sequence>MKAFVKRAAKTLKPGGMFSVNYYGVVEEYGYWERILKDAGVNPAFAVEERVAMEQRQAQAKEMLSEFFREIEVDILPQPLRFTTVDELMERLNRRYPNSGKYIKANSKKLEEHFAQLLEKDGQVVVDIATIFYHCYK</sequence>
<reference evidence="1 2" key="1">
    <citation type="submission" date="2016-10" db="EMBL/GenBank/DDBJ databases">
        <authorList>
            <person name="de Groot N.N."/>
        </authorList>
    </citation>
    <scope>NUCLEOTIDE SEQUENCE [LARGE SCALE GENOMIC DNA]</scope>
    <source>
        <strain evidence="1 2">DSM 10317</strain>
    </source>
</reference>
<protein>
    <submittedName>
        <fullName evidence="1">Uncharacterized protein</fullName>
    </submittedName>
</protein>
<dbReference type="AlphaFoldDB" id="A0A1G5S4A4"/>
<evidence type="ECO:0000313" key="1">
    <source>
        <dbReference type="EMBL" id="SCZ81146.1"/>
    </source>
</evidence>
<gene>
    <name evidence="1" type="ORF">SAMN02910350_02657</name>
</gene>
<dbReference type="Proteomes" id="UP000199428">
    <property type="component" value="Unassembled WGS sequence"/>
</dbReference>